<evidence type="ECO:0000256" key="1">
    <source>
        <dbReference type="ARBA" id="ARBA00001947"/>
    </source>
</evidence>
<evidence type="ECO:0000256" key="4">
    <source>
        <dbReference type="ARBA" id="ARBA00022723"/>
    </source>
</evidence>
<comment type="caution">
    <text evidence="9">The sequence shown here is derived from an EMBL/GenBank/DDBJ whole genome shotgun (WGS) entry which is preliminary data.</text>
</comment>
<dbReference type="GO" id="GO:0044550">
    <property type="term" value="P:secondary metabolite biosynthetic process"/>
    <property type="evidence" value="ECO:0007669"/>
    <property type="project" value="TreeGrafter"/>
</dbReference>
<dbReference type="FunFam" id="3.60.15.10:FF:000041">
    <property type="entry name" value="Metallo-beta-lactamase domain protein"/>
    <property type="match status" value="1"/>
</dbReference>
<evidence type="ECO:0000256" key="5">
    <source>
        <dbReference type="ARBA" id="ARBA00022801"/>
    </source>
</evidence>
<evidence type="ECO:0000256" key="6">
    <source>
        <dbReference type="ARBA" id="ARBA00022833"/>
    </source>
</evidence>
<dbReference type="InterPro" id="IPR050662">
    <property type="entry name" value="Sec-metab_biosynth-thioest"/>
</dbReference>
<gene>
    <name evidence="9" type="ORF">AJ79_08252</name>
</gene>
<sequence>MAAAPRSLPAVERLSGSVIRLLAGNPGKFTLQGTNTYLVGRGAQRLLIDTGEGRPSWSAALKAILAAEKATVHQVLLTHWHGDHVGGVLDLLKLCPRAKVYKYDGDGNELAIEDGQVFRVEGATLRAIYTPGHTADHMAFLLEEENALFTGDNVLGHGTAVFEDLSAYMTTLEKMRKLGTKRAYPGHGAVIEDSAAKIAEYIQHRRQREEEVLRVLKFGGLDAGPAAQRKEPTPLSPQDLAAIIYPGVAEELRFPAMYGLVQVLAKLEEEGKVVGEEGGTGRWIVVGGRASL</sequence>
<evidence type="ECO:0000313" key="9">
    <source>
        <dbReference type="EMBL" id="PGH00321.1"/>
    </source>
</evidence>
<keyword evidence="4" id="KW-0479">Metal-binding</keyword>
<dbReference type="Pfam" id="PF00753">
    <property type="entry name" value="Lactamase_B"/>
    <property type="match status" value="2"/>
</dbReference>
<dbReference type="Gene3D" id="1.10.10.10">
    <property type="entry name" value="Winged helix-like DNA-binding domain superfamily/Winged helix DNA-binding domain"/>
    <property type="match status" value="1"/>
</dbReference>
<dbReference type="InterPro" id="IPR036866">
    <property type="entry name" value="RibonucZ/Hydroxyglut_hydro"/>
</dbReference>
<evidence type="ECO:0000256" key="2">
    <source>
        <dbReference type="ARBA" id="ARBA00006759"/>
    </source>
</evidence>
<organism evidence="9 10">
    <name type="scientific">Helicocarpus griseus UAMH5409</name>
    <dbReference type="NCBI Taxonomy" id="1447875"/>
    <lineage>
        <taxon>Eukaryota</taxon>
        <taxon>Fungi</taxon>
        <taxon>Dikarya</taxon>
        <taxon>Ascomycota</taxon>
        <taxon>Pezizomycotina</taxon>
        <taxon>Eurotiomycetes</taxon>
        <taxon>Eurotiomycetidae</taxon>
        <taxon>Onygenales</taxon>
        <taxon>Ajellomycetaceae</taxon>
        <taxon>Helicocarpus</taxon>
    </lineage>
</organism>
<dbReference type="InterPro" id="IPR036388">
    <property type="entry name" value="WH-like_DNA-bd_sf"/>
</dbReference>
<dbReference type="InterPro" id="IPR041516">
    <property type="entry name" value="LACTB2_WH"/>
</dbReference>
<evidence type="ECO:0000256" key="3">
    <source>
        <dbReference type="ARBA" id="ARBA00018739"/>
    </source>
</evidence>
<proteinExistence type="inferred from homology"/>
<dbReference type="SMART" id="SM00849">
    <property type="entry name" value="Lactamase_B"/>
    <property type="match status" value="1"/>
</dbReference>
<dbReference type="OrthoDB" id="17458at2759"/>
<comment type="cofactor">
    <cofactor evidence="1">
        <name>Zn(2+)</name>
        <dbReference type="ChEBI" id="CHEBI:29105"/>
    </cofactor>
</comment>
<dbReference type="SUPFAM" id="SSF56281">
    <property type="entry name" value="Metallo-hydrolase/oxidoreductase"/>
    <property type="match status" value="1"/>
</dbReference>
<dbReference type="InterPro" id="IPR047921">
    <property type="entry name" value="LACTB2-like_MBL-fold"/>
</dbReference>
<dbReference type="EMBL" id="PDNB01000188">
    <property type="protein sequence ID" value="PGH00321.1"/>
    <property type="molecule type" value="Genomic_DNA"/>
</dbReference>
<accession>A0A2B7WUY5</accession>
<feature type="domain" description="Metallo-beta-lactamase" evidence="8">
    <location>
        <begin position="33"/>
        <end position="187"/>
    </location>
</feature>
<dbReference type="CDD" id="cd07722">
    <property type="entry name" value="LACTB2-like_MBL-fold"/>
    <property type="match status" value="1"/>
</dbReference>
<dbReference type="STRING" id="1447875.A0A2B7WUY5"/>
<dbReference type="AlphaFoldDB" id="A0A2B7WUY5"/>
<evidence type="ECO:0000259" key="8">
    <source>
        <dbReference type="SMART" id="SM00849"/>
    </source>
</evidence>
<dbReference type="Proteomes" id="UP000223968">
    <property type="component" value="Unassembled WGS sequence"/>
</dbReference>
<reference evidence="9 10" key="1">
    <citation type="submission" date="2017-10" db="EMBL/GenBank/DDBJ databases">
        <title>Comparative genomics in systemic dimorphic fungi from Ajellomycetaceae.</title>
        <authorList>
            <person name="Munoz J.F."/>
            <person name="Mcewen J.G."/>
            <person name="Clay O.K."/>
            <person name="Cuomo C.A."/>
        </authorList>
    </citation>
    <scope>NUCLEOTIDE SEQUENCE [LARGE SCALE GENOMIC DNA]</scope>
    <source>
        <strain evidence="9 10">UAMH5409</strain>
    </source>
</reference>
<keyword evidence="10" id="KW-1185">Reference proteome</keyword>
<dbReference type="GO" id="GO:0046872">
    <property type="term" value="F:metal ion binding"/>
    <property type="evidence" value="ECO:0007669"/>
    <property type="project" value="UniProtKB-KW"/>
</dbReference>
<keyword evidence="6" id="KW-0862">Zinc</keyword>
<evidence type="ECO:0000256" key="7">
    <source>
        <dbReference type="ARBA" id="ARBA00033382"/>
    </source>
</evidence>
<dbReference type="Pfam" id="PF17778">
    <property type="entry name" value="WHD_BLACT"/>
    <property type="match status" value="1"/>
</dbReference>
<dbReference type="Gene3D" id="3.60.15.10">
    <property type="entry name" value="Ribonuclease Z/Hydroxyacylglutathione hydrolase-like"/>
    <property type="match status" value="1"/>
</dbReference>
<evidence type="ECO:0000313" key="10">
    <source>
        <dbReference type="Proteomes" id="UP000223968"/>
    </source>
</evidence>
<keyword evidence="5" id="KW-0378">Hydrolase</keyword>
<dbReference type="PANTHER" id="PTHR23131">
    <property type="entry name" value="ENDORIBONUCLEASE LACTB2"/>
    <property type="match status" value="1"/>
</dbReference>
<dbReference type="PANTHER" id="PTHR23131:SF0">
    <property type="entry name" value="ENDORIBONUCLEASE LACTB2"/>
    <property type="match status" value="1"/>
</dbReference>
<name>A0A2B7WUY5_9EURO</name>
<dbReference type="GO" id="GO:0016787">
    <property type="term" value="F:hydrolase activity"/>
    <property type="evidence" value="ECO:0007669"/>
    <property type="project" value="UniProtKB-KW"/>
</dbReference>
<dbReference type="InterPro" id="IPR001279">
    <property type="entry name" value="Metallo-B-lactamas"/>
</dbReference>
<comment type="similarity">
    <text evidence="2">Belongs to the metallo-beta-lactamase superfamily. Glyoxalase II family.</text>
</comment>
<protein>
    <recommendedName>
        <fullName evidence="3">Lactamase-like protein nscB</fullName>
    </recommendedName>
    <alternativeName>
        <fullName evidence="7">Neosartoricin B biosynthesis protein B</fullName>
    </alternativeName>
</protein>